<evidence type="ECO:0000256" key="6">
    <source>
        <dbReference type="ARBA" id="ARBA00022771"/>
    </source>
</evidence>
<dbReference type="InParanoid" id="A0A4Q1BVN5"/>
<keyword evidence="13" id="KW-1185">Reference proteome</keyword>
<keyword evidence="3" id="KW-0690">Ribosome biogenesis</keyword>
<organism evidence="12 13">
    <name type="scientific">Tremella mesenterica</name>
    <name type="common">Jelly fungus</name>
    <dbReference type="NCBI Taxonomy" id="5217"/>
    <lineage>
        <taxon>Eukaryota</taxon>
        <taxon>Fungi</taxon>
        <taxon>Dikarya</taxon>
        <taxon>Basidiomycota</taxon>
        <taxon>Agaricomycotina</taxon>
        <taxon>Tremellomycetes</taxon>
        <taxon>Tremellales</taxon>
        <taxon>Tremellaceae</taxon>
        <taxon>Tremella</taxon>
    </lineage>
</organism>
<accession>A0A4Q1BVN5</accession>
<dbReference type="SUPFAM" id="SSF57667">
    <property type="entry name" value="beta-beta-alpha zinc fingers"/>
    <property type="match status" value="2"/>
</dbReference>
<evidence type="ECO:0000256" key="1">
    <source>
        <dbReference type="ARBA" id="ARBA00004496"/>
    </source>
</evidence>
<dbReference type="PANTHER" id="PTHR13182:SF8">
    <property type="entry name" value="CYTOPLASMIC 60S SUBUNIT BIOGENESIS FACTOR ZNF622"/>
    <property type="match status" value="1"/>
</dbReference>
<dbReference type="VEuPathDB" id="FungiDB:TREMEDRAFT_74139"/>
<evidence type="ECO:0000256" key="9">
    <source>
        <dbReference type="PROSITE-ProRule" id="PRU00042"/>
    </source>
</evidence>
<dbReference type="SMART" id="SM00355">
    <property type="entry name" value="ZnF_C2H2"/>
    <property type="match status" value="4"/>
</dbReference>
<dbReference type="GO" id="GO:0042273">
    <property type="term" value="P:ribosomal large subunit biogenesis"/>
    <property type="evidence" value="ECO:0007669"/>
    <property type="project" value="TreeGrafter"/>
</dbReference>
<dbReference type="SMART" id="SM00451">
    <property type="entry name" value="ZnF_U1"/>
    <property type="match status" value="2"/>
</dbReference>
<feature type="region of interest" description="Disordered" evidence="10">
    <location>
        <begin position="256"/>
        <end position="276"/>
    </location>
</feature>
<dbReference type="GO" id="GO:0030687">
    <property type="term" value="C:preribosome, large subunit precursor"/>
    <property type="evidence" value="ECO:0007669"/>
    <property type="project" value="TreeGrafter"/>
</dbReference>
<feature type="domain" description="C2H2-type" evidence="11">
    <location>
        <begin position="70"/>
        <end position="99"/>
    </location>
</feature>
<sequence>MSVQPLFTCISCKVAFESPIEQRNHFNADWHRYNMKRRVANLPPVAADAFNDKVIQYREQNAVRADPRSLICVPCGKSFSNENSFRTHVLSRKHRDRETGAQAGHNSARIAPKPLENATAPDVQDHGSNDGNVSDDDDLQGKLATARRGIRPSDCLFCPKRFQTVTSALSHMSHFHSFFIPRQEDLVDLPGLLSYLGEKIVIGNLCLYCPNGGREFGTIQAVRAHMIDKGHCKMAFESPEDKIEVAEYYGHDQVSDHEESEWEDVPSADDGSTSSTHISTHAVTIRHDGLSLTLPSGRTIGHRSLKRYFAQRFGPAYGTSHALDPTQEKIANIRARLADPSLALVPLAGGVGVAKKGLSVVAARNPGEARWAKRQGGSFLDQKQRRDSQIRVGMRHNNQKCQLLHDADTEDMLTAQITVIPYVRH</sequence>
<keyword evidence="7" id="KW-0862">Zinc</keyword>
<dbReference type="GO" id="GO:0005737">
    <property type="term" value="C:cytoplasm"/>
    <property type="evidence" value="ECO:0007669"/>
    <property type="project" value="UniProtKB-SubCell"/>
</dbReference>
<evidence type="ECO:0000256" key="10">
    <source>
        <dbReference type="SAM" id="MobiDB-lite"/>
    </source>
</evidence>
<keyword evidence="2" id="KW-0963">Cytoplasm</keyword>
<dbReference type="Proteomes" id="UP000289152">
    <property type="component" value="Unassembled WGS sequence"/>
</dbReference>
<evidence type="ECO:0000256" key="5">
    <source>
        <dbReference type="ARBA" id="ARBA00022737"/>
    </source>
</evidence>
<dbReference type="Gene3D" id="3.30.160.60">
    <property type="entry name" value="Classic Zinc Finger"/>
    <property type="match status" value="1"/>
</dbReference>
<dbReference type="FunCoup" id="A0A4Q1BVN5">
    <property type="interactions" value="277"/>
</dbReference>
<dbReference type="Pfam" id="PF12756">
    <property type="entry name" value="zf-C2H2_2"/>
    <property type="match status" value="1"/>
</dbReference>
<dbReference type="InterPro" id="IPR022755">
    <property type="entry name" value="Znf_C2H2_jaz"/>
</dbReference>
<evidence type="ECO:0000313" key="12">
    <source>
        <dbReference type="EMBL" id="RXK42209.1"/>
    </source>
</evidence>
<dbReference type="OrthoDB" id="19329at2759"/>
<evidence type="ECO:0000256" key="3">
    <source>
        <dbReference type="ARBA" id="ARBA00022517"/>
    </source>
</evidence>
<dbReference type="STRING" id="5217.A0A4Q1BVN5"/>
<keyword evidence="4" id="KW-0479">Metal-binding</keyword>
<keyword evidence="6 9" id="KW-0863">Zinc-finger</keyword>
<dbReference type="InterPro" id="IPR013087">
    <property type="entry name" value="Znf_C2H2_type"/>
</dbReference>
<reference evidence="12 13" key="1">
    <citation type="submission" date="2016-06" db="EMBL/GenBank/DDBJ databases">
        <title>Evolution of pathogenesis and genome organization in the Tremellales.</title>
        <authorList>
            <person name="Cuomo C."/>
            <person name="Litvintseva A."/>
            <person name="Heitman J."/>
            <person name="Chen Y."/>
            <person name="Sun S."/>
            <person name="Springer D."/>
            <person name="Dromer F."/>
            <person name="Young S."/>
            <person name="Zeng Q."/>
            <person name="Chapman S."/>
            <person name="Gujja S."/>
            <person name="Saif S."/>
            <person name="Birren B."/>
        </authorList>
    </citation>
    <scope>NUCLEOTIDE SEQUENCE [LARGE SCALE GENOMIC DNA]</scope>
    <source>
        <strain evidence="12 13">ATCC 28783</strain>
    </source>
</reference>
<dbReference type="Pfam" id="PF12171">
    <property type="entry name" value="zf-C2H2_jaz"/>
    <property type="match status" value="1"/>
</dbReference>
<evidence type="ECO:0000256" key="2">
    <source>
        <dbReference type="ARBA" id="ARBA00022490"/>
    </source>
</evidence>
<keyword evidence="5" id="KW-0677">Repeat</keyword>
<name>A0A4Q1BVN5_TREME</name>
<dbReference type="GO" id="GO:0003676">
    <property type="term" value="F:nucleic acid binding"/>
    <property type="evidence" value="ECO:0007669"/>
    <property type="project" value="InterPro"/>
</dbReference>
<dbReference type="InterPro" id="IPR003604">
    <property type="entry name" value="Matrin/U1-like-C_Znf_C2H2"/>
</dbReference>
<feature type="compositionally biased region" description="Acidic residues" evidence="10">
    <location>
        <begin position="258"/>
        <end position="267"/>
    </location>
</feature>
<dbReference type="PROSITE" id="PS50157">
    <property type="entry name" value="ZINC_FINGER_C2H2_2"/>
    <property type="match status" value="1"/>
</dbReference>
<evidence type="ECO:0000256" key="4">
    <source>
        <dbReference type="ARBA" id="ARBA00022723"/>
    </source>
</evidence>
<dbReference type="PANTHER" id="PTHR13182">
    <property type="entry name" value="ZINC FINGER PROTEIN 622"/>
    <property type="match status" value="1"/>
</dbReference>
<evidence type="ECO:0000313" key="13">
    <source>
        <dbReference type="Proteomes" id="UP000289152"/>
    </source>
</evidence>
<dbReference type="InterPro" id="IPR041661">
    <property type="entry name" value="ZN622/Rei1/Reh1_Znf-C2H2"/>
</dbReference>
<dbReference type="EMBL" id="SDIL01000003">
    <property type="protein sequence ID" value="RXK42209.1"/>
    <property type="molecule type" value="Genomic_DNA"/>
</dbReference>
<evidence type="ECO:0000256" key="8">
    <source>
        <dbReference type="ARBA" id="ARBA00034126"/>
    </source>
</evidence>
<feature type="region of interest" description="Disordered" evidence="10">
    <location>
        <begin position="88"/>
        <end position="139"/>
    </location>
</feature>
<gene>
    <name evidence="12" type="ORF">M231_00567</name>
</gene>
<comment type="similarity">
    <text evidence="8">Belongs to the REI1 family.</text>
</comment>
<dbReference type="InterPro" id="IPR040025">
    <property type="entry name" value="Znf622/Rei1/Reh1"/>
</dbReference>
<dbReference type="PROSITE" id="PS00028">
    <property type="entry name" value="ZINC_FINGER_C2H2_1"/>
    <property type="match status" value="2"/>
</dbReference>
<evidence type="ECO:0000259" key="11">
    <source>
        <dbReference type="PROSITE" id="PS50157"/>
    </source>
</evidence>
<proteinExistence type="inferred from homology"/>
<comment type="subcellular location">
    <subcellularLocation>
        <location evidence="1">Cytoplasm</location>
    </subcellularLocation>
</comment>
<comment type="caution">
    <text evidence="12">The sequence shown here is derived from an EMBL/GenBank/DDBJ whole genome shotgun (WGS) entry which is preliminary data.</text>
</comment>
<dbReference type="GO" id="GO:0008270">
    <property type="term" value="F:zinc ion binding"/>
    <property type="evidence" value="ECO:0007669"/>
    <property type="project" value="UniProtKB-KW"/>
</dbReference>
<evidence type="ECO:0000256" key="7">
    <source>
        <dbReference type="ARBA" id="ARBA00022833"/>
    </source>
</evidence>
<dbReference type="AlphaFoldDB" id="A0A4Q1BVN5"/>
<dbReference type="InterPro" id="IPR036236">
    <property type="entry name" value="Znf_C2H2_sf"/>
</dbReference>
<protein>
    <recommendedName>
        <fullName evidence="11">C2H2-type domain-containing protein</fullName>
    </recommendedName>
</protein>